<comment type="similarity">
    <text evidence="1 12 13">Belongs to the peptidase S24 family.</text>
</comment>
<comment type="function">
    <text evidence="12">Represses a number of genes involved in the response to DNA damage (SOS response), including recA and lexA. In the presence of single-stranded DNA, RecA interacts with LexA causing an autocatalytic cleavage which disrupts the DNA-binding part of LexA, leading to derepression of the SOS regulon and eventually DNA repair.</text>
</comment>
<dbReference type="HAMAP" id="MF_00015">
    <property type="entry name" value="LexA"/>
    <property type="match status" value="1"/>
</dbReference>
<dbReference type="PRINTS" id="PR00726">
    <property type="entry name" value="LEXASERPTASE"/>
</dbReference>
<dbReference type="InterPro" id="IPR036388">
    <property type="entry name" value="WH-like_DNA-bd_sf"/>
</dbReference>
<comment type="subunit">
    <text evidence="12">Homodimer.</text>
</comment>
<dbReference type="InterPro" id="IPR006200">
    <property type="entry name" value="LexA"/>
</dbReference>
<evidence type="ECO:0000256" key="3">
    <source>
        <dbReference type="ARBA" id="ARBA00022705"/>
    </source>
</evidence>
<sequence length="198" mass="21749">MLNDRAREIYAFIQAFRREHGSAPTIREIGEKFAISSTNGVRYYLNLLEKSGYIRRKGKISRGIGTSSDASRAAGIPILGRVAAGQPILAEENMSGSLDMADMFGESEGLFALQVRGDSMIDAGILEGDYVIVHKQEEARAGQIVVALVEDEATVKYYRPKKTHIELEAANVNYQPIVVARDASFRILGTVRGVLRTT</sequence>
<dbReference type="InterPro" id="IPR036390">
    <property type="entry name" value="WH_DNA-bd_sf"/>
</dbReference>
<evidence type="ECO:0000256" key="9">
    <source>
        <dbReference type="ARBA" id="ARBA00023163"/>
    </source>
</evidence>
<dbReference type="AlphaFoldDB" id="A0A933SE74"/>
<dbReference type="GO" id="GO:0003677">
    <property type="term" value="F:DNA binding"/>
    <property type="evidence" value="ECO:0007669"/>
    <property type="project" value="UniProtKB-UniRule"/>
</dbReference>
<keyword evidence="5 12" id="KW-0378">Hydrolase</keyword>
<dbReference type="Pfam" id="PF01726">
    <property type="entry name" value="LexA_DNA_bind"/>
    <property type="match status" value="1"/>
</dbReference>
<evidence type="ECO:0000256" key="1">
    <source>
        <dbReference type="ARBA" id="ARBA00007484"/>
    </source>
</evidence>
<dbReference type="GO" id="GO:0009432">
    <property type="term" value="P:SOS response"/>
    <property type="evidence" value="ECO:0007669"/>
    <property type="project" value="UniProtKB-UniRule"/>
</dbReference>
<evidence type="ECO:0000313" key="17">
    <source>
        <dbReference type="Proteomes" id="UP000696931"/>
    </source>
</evidence>
<dbReference type="InterPro" id="IPR006197">
    <property type="entry name" value="Peptidase_S24_LexA"/>
</dbReference>
<organism evidence="16 17">
    <name type="scientific">Eiseniibacteriota bacterium</name>
    <dbReference type="NCBI Taxonomy" id="2212470"/>
    <lineage>
        <taxon>Bacteria</taxon>
        <taxon>Candidatus Eiseniibacteriota</taxon>
    </lineage>
</organism>
<evidence type="ECO:0000259" key="15">
    <source>
        <dbReference type="Pfam" id="PF01726"/>
    </source>
</evidence>
<feature type="domain" description="Peptidase S24/S26A/S26B/S26C" evidence="14">
    <location>
        <begin position="77"/>
        <end position="191"/>
    </location>
</feature>
<evidence type="ECO:0000256" key="4">
    <source>
        <dbReference type="ARBA" id="ARBA00022763"/>
    </source>
</evidence>
<evidence type="ECO:0000256" key="13">
    <source>
        <dbReference type="RuleBase" id="RU003991"/>
    </source>
</evidence>
<dbReference type="Pfam" id="PF00717">
    <property type="entry name" value="Peptidase_S24"/>
    <property type="match status" value="1"/>
</dbReference>
<keyword evidence="10 12" id="KW-0234">DNA repair</keyword>
<dbReference type="FunFam" id="2.10.109.10:FF:000001">
    <property type="entry name" value="LexA repressor"/>
    <property type="match status" value="1"/>
</dbReference>
<keyword evidence="4 12" id="KW-0227">DNA damage</keyword>
<keyword evidence="11 12" id="KW-0742">SOS response</keyword>
<evidence type="ECO:0000259" key="14">
    <source>
        <dbReference type="Pfam" id="PF00717"/>
    </source>
</evidence>
<dbReference type="Gene3D" id="2.10.109.10">
    <property type="entry name" value="Umud Fragment, subunit A"/>
    <property type="match status" value="1"/>
</dbReference>
<comment type="catalytic activity">
    <reaction evidence="12">
        <text>Hydrolysis of Ala-|-Gly bond in repressor LexA.</text>
        <dbReference type="EC" id="3.4.21.88"/>
    </reaction>
</comment>
<protein>
    <recommendedName>
        <fullName evidence="12">LexA repressor</fullName>
        <ecNumber evidence="12">3.4.21.88</ecNumber>
    </recommendedName>
</protein>
<dbReference type="GO" id="GO:0006508">
    <property type="term" value="P:proteolysis"/>
    <property type="evidence" value="ECO:0007669"/>
    <property type="project" value="InterPro"/>
</dbReference>
<dbReference type="PANTHER" id="PTHR33516:SF2">
    <property type="entry name" value="LEXA REPRESSOR-RELATED"/>
    <property type="match status" value="1"/>
</dbReference>
<comment type="caution">
    <text evidence="16">The sequence shown here is derived from an EMBL/GenBank/DDBJ whole genome shotgun (WGS) entry which is preliminary data.</text>
</comment>
<feature type="active site" description="For autocatalytic cleavage activity" evidence="12">
    <location>
        <position position="156"/>
    </location>
</feature>
<evidence type="ECO:0000313" key="16">
    <source>
        <dbReference type="EMBL" id="MBI5170100.1"/>
    </source>
</evidence>
<dbReference type="GO" id="GO:0004252">
    <property type="term" value="F:serine-type endopeptidase activity"/>
    <property type="evidence" value="ECO:0007669"/>
    <property type="project" value="UniProtKB-UniRule"/>
</dbReference>
<keyword evidence="8 12" id="KW-0238">DNA-binding</keyword>
<dbReference type="SUPFAM" id="SSF51306">
    <property type="entry name" value="LexA/Signal peptidase"/>
    <property type="match status" value="1"/>
</dbReference>
<name>A0A933SE74_UNCEI</name>
<feature type="active site" description="For autocatalytic cleavage activity" evidence="12">
    <location>
        <position position="119"/>
    </location>
</feature>
<dbReference type="SUPFAM" id="SSF46785">
    <property type="entry name" value="Winged helix' DNA-binding domain"/>
    <property type="match status" value="1"/>
</dbReference>
<dbReference type="Proteomes" id="UP000696931">
    <property type="component" value="Unassembled WGS sequence"/>
</dbReference>
<keyword evidence="3 12" id="KW-0235">DNA replication</keyword>
<keyword evidence="9 12" id="KW-0804">Transcription</keyword>
<dbReference type="Gene3D" id="1.10.10.10">
    <property type="entry name" value="Winged helix-like DNA-binding domain superfamily/Winged helix DNA-binding domain"/>
    <property type="match status" value="1"/>
</dbReference>
<dbReference type="CDD" id="cd06529">
    <property type="entry name" value="S24_LexA-like"/>
    <property type="match status" value="1"/>
</dbReference>
<evidence type="ECO:0000256" key="10">
    <source>
        <dbReference type="ARBA" id="ARBA00023204"/>
    </source>
</evidence>
<dbReference type="GO" id="GO:0045892">
    <property type="term" value="P:negative regulation of DNA-templated transcription"/>
    <property type="evidence" value="ECO:0007669"/>
    <property type="project" value="UniProtKB-UniRule"/>
</dbReference>
<dbReference type="InterPro" id="IPR039418">
    <property type="entry name" value="LexA-like"/>
</dbReference>
<feature type="domain" description="LexA repressor DNA-binding" evidence="15">
    <location>
        <begin position="2"/>
        <end position="63"/>
    </location>
</feature>
<accession>A0A933SE74</accession>
<evidence type="ECO:0000256" key="7">
    <source>
        <dbReference type="ARBA" id="ARBA00023015"/>
    </source>
</evidence>
<dbReference type="GO" id="GO:0006281">
    <property type="term" value="P:DNA repair"/>
    <property type="evidence" value="ECO:0007669"/>
    <property type="project" value="UniProtKB-UniRule"/>
</dbReference>
<keyword evidence="2 12" id="KW-0678">Repressor</keyword>
<evidence type="ECO:0000256" key="11">
    <source>
        <dbReference type="ARBA" id="ARBA00023236"/>
    </source>
</evidence>
<dbReference type="EMBL" id="JACRIW010000081">
    <property type="protein sequence ID" value="MBI5170100.1"/>
    <property type="molecule type" value="Genomic_DNA"/>
</dbReference>
<gene>
    <name evidence="12 16" type="primary">lexA</name>
    <name evidence="16" type="ORF">HZA61_11470</name>
</gene>
<keyword evidence="7 12" id="KW-0805">Transcription regulation</keyword>
<feature type="site" description="Cleavage; by autolysis" evidence="12">
    <location>
        <begin position="84"/>
        <end position="85"/>
    </location>
</feature>
<dbReference type="NCBIfam" id="TIGR00498">
    <property type="entry name" value="lexA"/>
    <property type="match status" value="1"/>
</dbReference>
<evidence type="ECO:0000256" key="5">
    <source>
        <dbReference type="ARBA" id="ARBA00022801"/>
    </source>
</evidence>
<evidence type="ECO:0000256" key="2">
    <source>
        <dbReference type="ARBA" id="ARBA00022491"/>
    </source>
</evidence>
<keyword evidence="6 12" id="KW-0068">Autocatalytic cleavage</keyword>
<evidence type="ECO:0000256" key="8">
    <source>
        <dbReference type="ARBA" id="ARBA00023125"/>
    </source>
</evidence>
<dbReference type="InterPro" id="IPR050077">
    <property type="entry name" value="LexA_repressor"/>
</dbReference>
<dbReference type="InterPro" id="IPR015927">
    <property type="entry name" value="Peptidase_S24_S26A/B/C"/>
</dbReference>
<feature type="DNA-binding region" description="H-T-H motif" evidence="12">
    <location>
        <begin position="26"/>
        <end position="46"/>
    </location>
</feature>
<dbReference type="InterPro" id="IPR006199">
    <property type="entry name" value="LexA_DNA-bd_dom"/>
</dbReference>
<dbReference type="InterPro" id="IPR036286">
    <property type="entry name" value="LexA/Signal_pep-like_sf"/>
</dbReference>
<reference evidence="16" key="1">
    <citation type="submission" date="2020-07" db="EMBL/GenBank/DDBJ databases">
        <title>Huge and variable diversity of episymbiotic CPR bacteria and DPANN archaea in groundwater ecosystems.</title>
        <authorList>
            <person name="He C.Y."/>
            <person name="Keren R."/>
            <person name="Whittaker M."/>
            <person name="Farag I.F."/>
            <person name="Doudna J."/>
            <person name="Cate J.H.D."/>
            <person name="Banfield J.F."/>
        </authorList>
    </citation>
    <scope>NUCLEOTIDE SEQUENCE</scope>
    <source>
        <strain evidence="16">NC_groundwater_1813_Pr3_B-0.1um_71_17</strain>
    </source>
</reference>
<evidence type="ECO:0000256" key="12">
    <source>
        <dbReference type="HAMAP-Rule" id="MF_00015"/>
    </source>
</evidence>
<dbReference type="PANTHER" id="PTHR33516">
    <property type="entry name" value="LEXA REPRESSOR"/>
    <property type="match status" value="1"/>
</dbReference>
<evidence type="ECO:0000256" key="6">
    <source>
        <dbReference type="ARBA" id="ARBA00022813"/>
    </source>
</evidence>
<dbReference type="GO" id="GO:0006260">
    <property type="term" value="P:DNA replication"/>
    <property type="evidence" value="ECO:0007669"/>
    <property type="project" value="UniProtKB-UniRule"/>
</dbReference>
<dbReference type="EC" id="3.4.21.88" evidence="12"/>
<proteinExistence type="inferred from homology"/>